<dbReference type="EMBL" id="AMQN01015859">
    <property type="status" value="NOT_ANNOTATED_CDS"/>
    <property type="molecule type" value="Genomic_DNA"/>
</dbReference>
<reference evidence="4" key="3">
    <citation type="submission" date="2015-06" db="UniProtKB">
        <authorList>
            <consortium name="EnsemblMetazoa"/>
        </authorList>
    </citation>
    <scope>IDENTIFICATION</scope>
</reference>
<dbReference type="HOGENOM" id="CLU_1435699_0_0_1"/>
<evidence type="ECO:0000256" key="1">
    <source>
        <dbReference type="SAM" id="SignalP"/>
    </source>
</evidence>
<dbReference type="AlphaFoldDB" id="R7T436"/>
<organism evidence="3">
    <name type="scientific">Capitella teleta</name>
    <name type="common">Polychaete worm</name>
    <dbReference type="NCBI Taxonomy" id="283909"/>
    <lineage>
        <taxon>Eukaryota</taxon>
        <taxon>Metazoa</taxon>
        <taxon>Spiralia</taxon>
        <taxon>Lophotrochozoa</taxon>
        <taxon>Annelida</taxon>
        <taxon>Polychaeta</taxon>
        <taxon>Sedentaria</taxon>
        <taxon>Scolecida</taxon>
        <taxon>Capitellidae</taxon>
        <taxon>Capitella</taxon>
    </lineage>
</organism>
<reference evidence="3 5" key="2">
    <citation type="journal article" date="2013" name="Nature">
        <title>Insights into bilaterian evolution from three spiralian genomes.</title>
        <authorList>
            <person name="Simakov O."/>
            <person name="Marletaz F."/>
            <person name="Cho S.J."/>
            <person name="Edsinger-Gonzales E."/>
            <person name="Havlak P."/>
            <person name="Hellsten U."/>
            <person name="Kuo D.H."/>
            <person name="Larsson T."/>
            <person name="Lv J."/>
            <person name="Arendt D."/>
            <person name="Savage R."/>
            <person name="Osoegawa K."/>
            <person name="de Jong P."/>
            <person name="Grimwood J."/>
            <person name="Chapman J.A."/>
            <person name="Shapiro H."/>
            <person name="Aerts A."/>
            <person name="Otillar R.P."/>
            <person name="Terry A.Y."/>
            <person name="Boore J.L."/>
            <person name="Grigoriev I.V."/>
            <person name="Lindberg D.R."/>
            <person name="Seaver E.C."/>
            <person name="Weisblat D.A."/>
            <person name="Putnam N.H."/>
            <person name="Rokhsar D.S."/>
        </authorList>
    </citation>
    <scope>NUCLEOTIDE SEQUENCE</scope>
    <source>
        <strain evidence="3 5">I ESC-2004</strain>
    </source>
</reference>
<proteinExistence type="predicted"/>
<dbReference type="InterPro" id="IPR003609">
    <property type="entry name" value="Pan_app"/>
</dbReference>
<name>R7T436_CAPTE</name>
<evidence type="ECO:0000313" key="3">
    <source>
        <dbReference type="EMBL" id="ELT87511.1"/>
    </source>
</evidence>
<dbReference type="Pfam" id="PF00024">
    <property type="entry name" value="PAN_1"/>
    <property type="match status" value="1"/>
</dbReference>
<dbReference type="EnsemblMetazoa" id="CapteT190457">
    <property type="protein sequence ID" value="CapteP190457"/>
    <property type="gene ID" value="CapteG190457"/>
</dbReference>
<evidence type="ECO:0000313" key="5">
    <source>
        <dbReference type="Proteomes" id="UP000014760"/>
    </source>
</evidence>
<reference evidence="5" key="1">
    <citation type="submission" date="2012-12" db="EMBL/GenBank/DDBJ databases">
        <authorList>
            <person name="Hellsten U."/>
            <person name="Grimwood J."/>
            <person name="Chapman J.A."/>
            <person name="Shapiro H."/>
            <person name="Aerts A."/>
            <person name="Otillar R.P."/>
            <person name="Terry A.Y."/>
            <person name="Boore J.L."/>
            <person name="Simakov O."/>
            <person name="Marletaz F."/>
            <person name="Cho S.-J."/>
            <person name="Edsinger-Gonzales E."/>
            <person name="Havlak P."/>
            <person name="Kuo D.-H."/>
            <person name="Larsson T."/>
            <person name="Lv J."/>
            <person name="Arendt D."/>
            <person name="Savage R."/>
            <person name="Osoegawa K."/>
            <person name="de Jong P."/>
            <person name="Lindberg D.R."/>
            <person name="Seaver E.C."/>
            <person name="Weisblat D.A."/>
            <person name="Putnam N.H."/>
            <person name="Grigoriev I.V."/>
            <person name="Rokhsar D.S."/>
        </authorList>
    </citation>
    <scope>NUCLEOTIDE SEQUENCE</scope>
    <source>
        <strain evidence="5">I ESC-2004</strain>
    </source>
</reference>
<evidence type="ECO:0000313" key="4">
    <source>
        <dbReference type="EnsemblMetazoa" id="CapteP190457"/>
    </source>
</evidence>
<feature type="chain" id="PRO_5008786621" description="Apple domain-containing protein" evidence="1">
    <location>
        <begin position="25"/>
        <end position="193"/>
    </location>
</feature>
<keyword evidence="1" id="KW-0732">Signal</keyword>
<protein>
    <recommendedName>
        <fullName evidence="2">Apple domain-containing protein</fullName>
    </recommendedName>
</protein>
<dbReference type="SUPFAM" id="SSF57414">
    <property type="entry name" value="Hairpin loop containing domain-like"/>
    <property type="match status" value="1"/>
</dbReference>
<evidence type="ECO:0000259" key="2">
    <source>
        <dbReference type="PROSITE" id="PS50948"/>
    </source>
</evidence>
<keyword evidence="5" id="KW-1185">Reference proteome</keyword>
<dbReference type="PROSITE" id="PS50948">
    <property type="entry name" value="PAN"/>
    <property type="match status" value="1"/>
</dbReference>
<dbReference type="Proteomes" id="UP000014760">
    <property type="component" value="Unassembled WGS sequence"/>
</dbReference>
<feature type="signal peptide" evidence="1">
    <location>
        <begin position="1"/>
        <end position="24"/>
    </location>
</feature>
<accession>R7T436</accession>
<sequence length="193" mass="21227">MASIVLSLALVFCTLILNLHCTSGGELTSDAFAIDKDLSIDNRALLRVTDSTSLVECAAECGSHACCLTALFKPETETTGSCSLHSTRKLNVETYFESSSVLMFKESSDALDAFEWECIDGFIRQHNLMTTNGTTHSDCKQLCLNTTMCLSFDYDLNDTLCSPANVTKAMPSITFENSWSGHPSYYCELNCIY</sequence>
<dbReference type="EMBL" id="KB312294">
    <property type="protein sequence ID" value="ELT87511.1"/>
    <property type="molecule type" value="Genomic_DNA"/>
</dbReference>
<gene>
    <name evidence="3" type="ORF">CAPTEDRAFT_190457</name>
</gene>
<feature type="domain" description="Apple" evidence="2">
    <location>
        <begin position="21"/>
        <end position="108"/>
    </location>
</feature>